<name>A0A1H1VYU6_9ACTN</name>
<gene>
    <name evidence="1" type="ORF">SAMN04489717_4269</name>
</gene>
<accession>A0A1H1VYU6</accession>
<sequence length="38" mass="3805">MFVIAGAARGEGLLGAVALHLSPRDSEVAEDDRGGGLP</sequence>
<protein>
    <submittedName>
        <fullName evidence="1">Uncharacterized protein</fullName>
    </submittedName>
</protein>
<dbReference type="AlphaFoldDB" id="A0A1H1VYU6"/>
<dbReference type="Proteomes" id="UP000198983">
    <property type="component" value="Chromosome I"/>
</dbReference>
<dbReference type="EMBL" id="LT629732">
    <property type="protein sequence ID" value="SDS89905.1"/>
    <property type="molecule type" value="Genomic_DNA"/>
</dbReference>
<dbReference type="STRING" id="117157.SAMN04489717_4269"/>
<evidence type="ECO:0000313" key="1">
    <source>
        <dbReference type="EMBL" id="SDS89905.1"/>
    </source>
</evidence>
<reference evidence="1 2" key="1">
    <citation type="submission" date="2016-10" db="EMBL/GenBank/DDBJ databases">
        <authorList>
            <person name="de Groot N.N."/>
        </authorList>
    </citation>
    <scope>NUCLEOTIDE SEQUENCE [LARGE SCALE GENOMIC DNA]</scope>
    <source>
        <strain evidence="1 2">DSM 22024</strain>
    </source>
</reference>
<keyword evidence="2" id="KW-1185">Reference proteome</keyword>
<proteinExistence type="predicted"/>
<evidence type="ECO:0000313" key="2">
    <source>
        <dbReference type="Proteomes" id="UP000198983"/>
    </source>
</evidence>
<organism evidence="1 2">
    <name type="scientific">Actinopolymorpha singaporensis</name>
    <dbReference type="NCBI Taxonomy" id="117157"/>
    <lineage>
        <taxon>Bacteria</taxon>
        <taxon>Bacillati</taxon>
        <taxon>Actinomycetota</taxon>
        <taxon>Actinomycetes</taxon>
        <taxon>Propionibacteriales</taxon>
        <taxon>Actinopolymorphaceae</taxon>
        <taxon>Actinopolymorpha</taxon>
    </lineage>
</organism>